<sequence>MPRMAASLVAIAIIVLASIATPTLAEQTIKVKVYHAELGPFIQTLADGRRIEVEIDVYYPDTLFYRGPEEGLGTVNFTITTNWTGPWDGIVTVQVVDPGYRIDPTTLKPVESMNAWAEGGGTIGTGTLHIASGAYTGPVKNVTVVVRPHSRYFTAPAGDYVAQYFFKVRLAFFKPSGSKVLGGDVNVYTDSQTAPAVKVVVIKQPKGDEGLASSVALNAAIAAAVVATGYAVVEYTLRRRKEKH</sequence>
<organism evidence="2 3">
    <name type="scientific">Pyrodictium abyssi</name>
    <dbReference type="NCBI Taxonomy" id="54256"/>
    <lineage>
        <taxon>Archaea</taxon>
        <taxon>Thermoproteota</taxon>
        <taxon>Thermoprotei</taxon>
        <taxon>Desulfurococcales</taxon>
        <taxon>Pyrodictiaceae</taxon>
        <taxon>Pyrodictium</taxon>
    </lineage>
</organism>
<keyword evidence="1" id="KW-0812">Transmembrane</keyword>
<name>A0ABM8ITU9_9CREN</name>
<proteinExistence type="predicted"/>
<dbReference type="EMBL" id="AP028907">
    <property type="protein sequence ID" value="BES80959.1"/>
    <property type="molecule type" value="Genomic_DNA"/>
</dbReference>
<evidence type="ECO:0000256" key="1">
    <source>
        <dbReference type="SAM" id="Phobius"/>
    </source>
</evidence>
<evidence type="ECO:0000313" key="2">
    <source>
        <dbReference type="EMBL" id="BES80959.1"/>
    </source>
</evidence>
<reference evidence="2 3" key="1">
    <citation type="submission" date="2023-09" db="EMBL/GenBank/DDBJ databases">
        <title>Pyrofollis japonicus gen. nov. sp. nov., a novel member of the family Pyrodictiaceae isolated from the Iheya North hydrothermal field.</title>
        <authorList>
            <person name="Miyazaki U."/>
            <person name="Sanari M."/>
            <person name="Tame A."/>
            <person name="Kitajima M."/>
            <person name="Okamoto A."/>
            <person name="Sawayama S."/>
            <person name="Miyazaki J."/>
            <person name="Takai K."/>
            <person name="Nakagawa S."/>
        </authorList>
    </citation>
    <scope>NUCLEOTIDE SEQUENCE [LARGE SCALE GENOMIC DNA]</scope>
    <source>
        <strain evidence="2 3">AV2</strain>
    </source>
</reference>
<feature type="transmembrane region" description="Helical" evidence="1">
    <location>
        <begin position="211"/>
        <end position="233"/>
    </location>
</feature>
<protein>
    <submittedName>
        <fullName evidence="2">Uncharacterized protein</fullName>
    </submittedName>
</protein>
<keyword evidence="1" id="KW-0472">Membrane</keyword>
<gene>
    <name evidence="2" type="ORF">PABY_05260</name>
</gene>
<dbReference type="Proteomes" id="UP001341135">
    <property type="component" value="Chromosome"/>
</dbReference>
<accession>A0ABM8ITU9</accession>
<dbReference type="GeneID" id="89288561"/>
<dbReference type="RefSeq" id="WP_338251645.1">
    <property type="nucleotide sequence ID" value="NZ_AP028907.1"/>
</dbReference>
<keyword evidence="1" id="KW-1133">Transmembrane helix</keyword>
<evidence type="ECO:0000313" key="3">
    <source>
        <dbReference type="Proteomes" id="UP001341135"/>
    </source>
</evidence>
<keyword evidence="3" id="KW-1185">Reference proteome</keyword>